<keyword evidence="2" id="KW-1185">Reference proteome</keyword>
<organism evidence="1 2">
    <name type="scientific">Gymnopilus dilepis</name>
    <dbReference type="NCBI Taxonomy" id="231916"/>
    <lineage>
        <taxon>Eukaryota</taxon>
        <taxon>Fungi</taxon>
        <taxon>Dikarya</taxon>
        <taxon>Basidiomycota</taxon>
        <taxon>Agaricomycotina</taxon>
        <taxon>Agaricomycetes</taxon>
        <taxon>Agaricomycetidae</taxon>
        <taxon>Agaricales</taxon>
        <taxon>Agaricineae</taxon>
        <taxon>Hymenogastraceae</taxon>
        <taxon>Gymnopilus</taxon>
    </lineage>
</organism>
<proteinExistence type="predicted"/>
<dbReference type="OrthoDB" id="3062438at2759"/>
<gene>
    <name evidence="1" type="ORF">CVT26_001257</name>
</gene>
<sequence length="187" mass="21140">MALQYNSPYPQNWYMEGGTVERSIPEENISMADIEKESQAVSEAIHLIMLRTGETTIIQGSHADQTTSVQCLLFATCGEVMPVWTRAKQHDEADVLQLPQLFPNGYHSYRISLFPVLNSPMMYDWRIYVTQSPENGQLNAAIGQRLGVTWRGNIVLAKYGNISYLEKDWLEDVGHISTEFAIVLLDA</sequence>
<name>A0A409Y204_9AGAR</name>
<comment type="caution">
    <text evidence="1">The sequence shown here is derived from an EMBL/GenBank/DDBJ whole genome shotgun (WGS) entry which is preliminary data.</text>
</comment>
<dbReference type="AlphaFoldDB" id="A0A409Y204"/>
<reference evidence="1 2" key="1">
    <citation type="journal article" date="2018" name="Evol. Lett.">
        <title>Horizontal gene cluster transfer increased hallucinogenic mushroom diversity.</title>
        <authorList>
            <person name="Reynolds H.T."/>
            <person name="Vijayakumar V."/>
            <person name="Gluck-Thaler E."/>
            <person name="Korotkin H.B."/>
            <person name="Matheny P.B."/>
            <person name="Slot J.C."/>
        </authorList>
    </citation>
    <scope>NUCLEOTIDE SEQUENCE [LARGE SCALE GENOMIC DNA]</scope>
    <source>
        <strain evidence="1 2">SRW20</strain>
    </source>
</reference>
<dbReference type="Proteomes" id="UP000284706">
    <property type="component" value="Unassembled WGS sequence"/>
</dbReference>
<evidence type="ECO:0000313" key="2">
    <source>
        <dbReference type="Proteomes" id="UP000284706"/>
    </source>
</evidence>
<dbReference type="InParanoid" id="A0A409Y204"/>
<accession>A0A409Y204</accession>
<dbReference type="EMBL" id="NHYE01001295">
    <property type="protein sequence ID" value="PPQ97076.1"/>
    <property type="molecule type" value="Genomic_DNA"/>
</dbReference>
<evidence type="ECO:0000313" key="1">
    <source>
        <dbReference type="EMBL" id="PPQ97076.1"/>
    </source>
</evidence>
<protein>
    <submittedName>
        <fullName evidence="1">Uncharacterized protein</fullName>
    </submittedName>
</protein>